<name>A0A9P4H6M7_9PLEO</name>
<comment type="caution">
    <text evidence="2">The sequence shown here is derived from an EMBL/GenBank/DDBJ whole genome shotgun (WGS) entry which is preliminary data.</text>
</comment>
<keyword evidence="3" id="KW-1185">Reference proteome</keyword>
<gene>
    <name evidence="2" type="ORF">EK21DRAFT_90024</name>
</gene>
<proteinExistence type="predicted"/>
<feature type="region of interest" description="Disordered" evidence="1">
    <location>
        <begin position="210"/>
        <end position="234"/>
    </location>
</feature>
<dbReference type="Proteomes" id="UP000799777">
    <property type="component" value="Unassembled WGS sequence"/>
</dbReference>
<sequence length="282" mass="31559">MTYEHAIAHEFMHLELFAIDRRDVNAPLRDHAPWEDIYGDQNCHLFAMHGGGKPNGAVVTNADKYAWTYYWFDKEWGWRKGKHDGLKKGDIGWLNDDDLTFQTPEIDFPEPSFPVQEEDIKLDLAIILLATRCQPPRNQTAILSIIASTSAEIKTNGKTPLRNRSSRKEDASSLLAHKDCNCKCDDKDTSLADSRCAGFAGVTLDGLLLTPTNSPEAPKPTPTPSPAPTPSPSPNVTYSTSFVVFRTYETSFHPLRKVAFSDFWEATRRNAFVDTIVIAPSM</sequence>
<dbReference type="OrthoDB" id="3798277at2759"/>
<reference evidence="2" key="1">
    <citation type="journal article" date="2020" name="Stud. Mycol.">
        <title>101 Dothideomycetes genomes: a test case for predicting lifestyles and emergence of pathogens.</title>
        <authorList>
            <person name="Haridas S."/>
            <person name="Albert R."/>
            <person name="Binder M."/>
            <person name="Bloem J."/>
            <person name="Labutti K."/>
            <person name="Salamov A."/>
            <person name="Andreopoulos B."/>
            <person name="Baker S."/>
            <person name="Barry K."/>
            <person name="Bills G."/>
            <person name="Bluhm B."/>
            <person name="Cannon C."/>
            <person name="Castanera R."/>
            <person name="Culley D."/>
            <person name="Daum C."/>
            <person name="Ezra D."/>
            <person name="Gonzalez J."/>
            <person name="Henrissat B."/>
            <person name="Kuo A."/>
            <person name="Liang C."/>
            <person name="Lipzen A."/>
            <person name="Lutzoni F."/>
            <person name="Magnuson J."/>
            <person name="Mondo S."/>
            <person name="Nolan M."/>
            <person name="Ohm R."/>
            <person name="Pangilinan J."/>
            <person name="Park H.-J."/>
            <person name="Ramirez L."/>
            <person name="Alfaro M."/>
            <person name="Sun H."/>
            <person name="Tritt A."/>
            <person name="Yoshinaga Y."/>
            <person name="Zwiers L.-H."/>
            <person name="Turgeon B."/>
            <person name="Goodwin S."/>
            <person name="Spatafora J."/>
            <person name="Crous P."/>
            <person name="Grigoriev I."/>
        </authorList>
    </citation>
    <scope>NUCLEOTIDE SEQUENCE</scope>
    <source>
        <strain evidence="2">CBS 110217</strain>
    </source>
</reference>
<evidence type="ECO:0000313" key="2">
    <source>
        <dbReference type="EMBL" id="KAF2029128.1"/>
    </source>
</evidence>
<organism evidence="2 3">
    <name type="scientific">Setomelanomma holmii</name>
    <dbReference type="NCBI Taxonomy" id="210430"/>
    <lineage>
        <taxon>Eukaryota</taxon>
        <taxon>Fungi</taxon>
        <taxon>Dikarya</taxon>
        <taxon>Ascomycota</taxon>
        <taxon>Pezizomycotina</taxon>
        <taxon>Dothideomycetes</taxon>
        <taxon>Pleosporomycetidae</taxon>
        <taxon>Pleosporales</taxon>
        <taxon>Pleosporineae</taxon>
        <taxon>Phaeosphaeriaceae</taxon>
        <taxon>Setomelanomma</taxon>
    </lineage>
</organism>
<feature type="compositionally biased region" description="Pro residues" evidence="1">
    <location>
        <begin position="217"/>
        <end position="233"/>
    </location>
</feature>
<protein>
    <submittedName>
        <fullName evidence="2">Uncharacterized protein</fullName>
    </submittedName>
</protein>
<dbReference type="AlphaFoldDB" id="A0A9P4H6M7"/>
<evidence type="ECO:0000256" key="1">
    <source>
        <dbReference type="SAM" id="MobiDB-lite"/>
    </source>
</evidence>
<accession>A0A9P4H6M7</accession>
<evidence type="ECO:0000313" key="3">
    <source>
        <dbReference type="Proteomes" id="UP000799777"/>
    </source>
</evidence>
<dbReference type="EMBL" id="ML978204">
    <property type="protein sequence ID" value="KAF2029128.1"/>
    <property type="molecule type" value="Genomic_DNA"/>
</dbReference>